<feature type="transmembrane region" description="Helical" evidence="1">
    <location>
        <begin position="96"/>
        <end position="117"/>
    </location>
</feature>
<evidence type="ECO:0000313" key="3">
    <source>
        <dbReference type="Proteomes" id="UP000192380"/>
    </source>
</evidence>
<feature type="transmembrane region" description="Helical" evidence="1">
    <location>
        <begin position="59"/>
        <end position="84"/>
    </location>
</feature>
<gene>
    <name evidence="2" type="ORF">DSJ_10070</name>
</gene>
<keyword evidence="3" id="KW-1185">Reference proteome</keyword>
<dbReference type="EMBL" id="CP017581">
    <property type="protein sequence ID" value="ARF49651.1"/>
    <property type="molecule type" value="Genomic_DNA"/>
</dbReference>
<proteinExistence type="predicted"/>
<evidence type="ECO:0000256" key="1">
    <source>
        <dbReference type="SAM" id="Phobius"/>
    </source>
</evidence>
<dbReference type="RefSeq" id="WP_044241790.1">
    <property type="nucleotide sequence ID" value="NZ_AHIE01000008.1"/>
</dbReference>
<keyword evidence="1" id="KW-0472">Membrane</keyword>
<accession>A0ABN4YZW7</accession>
<keyword evidence="1" id="KW-0812">Transmembrane</keyword>
<evidence type="ECO:0000313" key="2">
    <source>
        <dbReference type="EMBL" id="ARF49651.1"/>
    </source>
</evidence>
<name>A0ABN4YZW7_PANSE</name>
<reference evidence="2 3" key="1">
    <citation type="submission" date="2016-10" db="EMBL/GenBank/DDBJ databases">
        <title>Complete Genome Assembly of Pantoea stewartii subsp. stewartii DC283, a Corn Pathogen.</title>
        <authorList>
            <person name="Duong D.A."/>
            <person name="Stevens A.M."/>
            <person name="Jensen R.V."/>
        </authorList>
    </citation>
    <scope>NUCLEOTIDE SEQUENCE [LARGE SCALE GENOMIC DNA]</scope>
    <source>
        <strain evidence="2 3">DC283</strain>
    </source>
</reference>
<keyword evidence="1" id="KW-1133">Transmembrane helix</keyword>
<organism evidence="2 3">
    <name type="scientific">Pantoea stewartii subsp. stewartii DC283</name>
    <dbReference type="NCBI Taxonomy" id="660596"/>
    <lineage>
        <taxon>Bacteria</taxon>
        <taxon>Pseudomonadati</taxon>
        <taxon>Pseudomonadota</taxon>
        <taxon>Gammaproteobacteria</taxon>
        <taxon>Enterobacterales</taxon>
        <taxon>Erwiniaceae</taxon>
        <taxon>Pantoea</taxon>
    </lineage>
</organism>
<feature type="transmembrane region" description="Helical" evidence="1">
    <location>
        <begin position="31"/>
        <end position="47"/>
    </location>
</feature>
<protein>
    <submittedName>
        <fullName evidence="2">Uncharacterized protein</fullName>
    </submittedName>
</protein>
<sequence length="126" mass="14230">MEKETPELPSEKSPRINDFSGNFRDILRDSMLAHTLILLIISMYVILEVRHPEDATLGISFMIVFGIALVIIGIWLVSCLRASYKKMIPRVEFKRLCMVFHLGIFETLLVGSIVYTAHSIVGALAH</sequence>
<dbReference type="Proteomes" id="UP000192380">
    <property type="component" value="Chromosome"/>
</dbReference>